<organism evidence="3 4">
    <name type="scientific">Vitis vinifera</name>
    <name type="common">Grape</name>
    <dbReference type="NCBI Taxonomy" id="29760"/>
    <lineage>
        <taxon>Eukaryota</taxon>
        <taxon>Viridiplantae</taxon>
        <taxon>Streptophyta</taxon>
        <taxon>Embryophyta</taxon>
        <taxon>Tracheophyta</taxon>
        <taxon>Spermatophyta</taxon>
        <taxon>Magnoliopsida</taxon>
        <taxon>eudicotyledons</taxon>
        <taxon>Gunneridae</taxon>
        <taxon>Pentapetalae</taxon>
        <taxon>rosids</taxon>
        <taxon>Vitales</taxon>
        <taxon>Vitaceae</taxon>
        <taxon>Viteae</taxon>
        <taxon>Vitis</taxon>
    </lineage>
</organism>
<evidence type="ECO:0000256" key="1">
    <source>
        <dbReference type="SAM" id="MobiDB-lite"/>
    </source>
</evidence>
<dbReference type="EMBL" id="QGNW01000214">
    <property type="protein sequence ID" value="RVW84610.1"/>
    <property type="molecule type" value="Genomic_DNA"/>
</dbReference>
<protein>
    <submittedName>
        <fullName evidence="3">Uncharacterized protein</fullName>
    </submittedName>
</protein>
<proteinExistence type="predicted"/>
<dbReference type="PANTHER" id="PTHR33384:SF52">
    <property type="entry name" value="DUF3741 DOMAIN-CONTAINING PROTEIN"/>
    <property type="match status" value="1"/>
</dbReference>
<comment type="caution">
    <text evidence="3">The sequence shown here is derived from an EMBL/GenBank/DDBJ whole genome shotgun (WGS) entry which is preliminary data.</text>
</comment>
<dbReference type="AlphaFoldDB" id="A0A438HJG2"/>
<sequence>MVEKVKRRRVEVRVRTTRAFDSSIKSSPAPFPILLPRRRGTFLSSLVRRIQPSQMNHFNLQQIAFAAGEEMRGSASIADRKEPVVCPRPRRVSLLSNSQGRPFRWHTSHAEVCDVKAGSELLDIILMKEGYGAEPSTPQVASSPPGFFCGSPPSRAANPLTQDVRFGDERLTHLSMLPIPPSPSPSGLASPSSSARKGGCVRMKVGFKPAAVRVEGFDCLNRDRQNSSIPAVA</sequence>
<feature type="compositionally biased region" description="Low complexity" evidence="1">
    <location>
        <begin position="185"/>
        <end position="194"/>
    </location>
</feature>
<name>A0A438HJG2_VITVI</name>
<evidence type="ECO:0000313" key="4">
    <source>
        <dbReference type="Proteomes" id="UP000288805"/>
    </source>
</evidence>
<dbReference type="PANTHER" id="PTHR33384">
    <property type="entry name" value="EXPRESSED PROTEIN"/>
    <property type="match status" value="1"/>
</dbReference>
<feature type="region of interest" description="Disordered" evidence="1">
    <location>
        <begin position="174"/>
        <end position="195"/>
    </location>
</feature>
<accession>A0A438HJG2</accession>
<evidence type="ECO:0000313" key="2">
    <source>
        <dbReference type="EMBL" id="RVW32369.1"/>
    </source>
</evidence>
<gene>
    <name evidence="3" type="ORF">CK203_048119</name>
    <name evidence="2" type="ORF">CK203_087515</name>
</gene>
<dbReference type="EMBL" id="QGNW01001721">
    <property type="protein sequence ID" value="RVW32369.1"/>
    <property type="molecule type" value="Genomic_DNA"/>
</dbReference>
<evidence type="ECO:0000313" key="3">
    <source>
        <dbReference type="EMBL" id="RVW84610.1"/>
    </source>
</evidence>
<dbReference type="Proteomes" id="UP000288805">
    <property type="component" value="Unassembled WGS sequence"/>
</dbReference>
<reference evidence="3 4" key="1">
    <citation type="journal article" date="2018" name="PLoS Genet.">
        <title>Population sequencing reveals clonal diversity and ancestral inbreeding in the grapevine cultivar Chardonnay.</title>
        <authorList>
            <person name="Roach M.J."/>
            <person name="Johnson D.L."/>
            <person name="Bohlmann J."/>
            <person name="van Vuuren H.J."/>
            <person name="Jones S.J."/>
            <person name="Pretorius I.S."/>
            <person name="Schmidt S.A."/>
            <person name="Borneman A.R."/>
        </authorList>
    </citation>
    <scope>NUCLEOTIDE SEQUENCE [LARGE SCALE GENOMIC DNA]</scope>
    <source>
        <strain evidence="4">cv. Chardonnay</strain>
        <strain evidence="3">I10V1</strain>
        <tissue evidence="3">Leaf</tissue>
    </source>
</reference>